<name>A0ABQ3GQK7_9GAMM</name>
<reference evidence="3" key="1">
    <citation type="journal article" date="2019" name="Int. J. Syst. Evol. Microbiol.">
        <title>The Global Catalogue of Microorganisms (GCM) 10K type strain sequencing project: providing services to taxonomists for standard genome sequencing and annotation.</title>
        <authorList>
            <consortium name="The Broad Institute Genomics Platform"/>
            <consortium name="The Broad Institute Genome Sequencing Center for Infectious Disease"/>
            <person name="Wu L."/>
            <person name="Ma J."/>
        </authorList>
    </citation>
    <scope>NUCLEOTIDE SEQUENCE [LARGE SCALE GENOMIC DNA]</scope>
    <source>
        <strain evidence="3">KCTC 42280</strain>
    </source>
</reference>
<feature type="transmembrane region" description="Helical" evidence="1">
    <location>
        <begin position="82"/>
        <end position="103"/>
    </location>
</feature>
<keyword evidence="1" id="KW-0472">Membrane</keyword>
<protein>
    <recommendedName>
        <fullName evidence="4">DUF1440 domain-containing protein</fullName>
    </recommendedName>
</protein>
<keyword evidence="3" id="KW-1185">Reference proteome</keyword>
<comment type="caution">
    <text evidence="2">The sequence shown here is derived from an EMBL/GenBank/DDBJ whole genome shotgun (WGS) entry which is preliminary data.</text>
</comment>
<dbReference type="Pfam" id="PF20587">
    <property type="entry name" value="DUF6789"/>
    <property type="match status" value="1"/>
</dbReference>
<evidence type="ECO:0000313" key="3">
    <source>
        <dbReference type="Proteomes" id="UP000610203"/>
    </source>
</evidence>
<organism evidence="2 3">
    <name type="scientific">Psychrobacter glaciei</name>
    <dbReference type="NCBI Taxonomy" id="619771"/>
    <lineage>
        <taxon>Bacteria</taxon>
        <taxon>Pseudomonadati</taxon>
        <taxon>Pseudomonadota</taxon>
        <taxon>Gammaproteobacteria</taxon>
        <taxon>Moraxellales</taxon>
        <taxon>Moraxellaceae</taxon>
        <taxon>Psychrobacter</taxon>
    </lineage>
</organism>
<accession>A0ABQ3GQK7</accession>
<dbReference type="EMBL" id="BMZR01000002">
    <property type="protein sequence ID" value="GHD30690.1"/>
    <property type="molecule type" value="Genomic_DNA"/>
</dbReference>
<evidence type="ECO:0000256" key="1">
    <source>
        <dbReference type="SAM" id="Phobius"/>
    </source>
</evidence>
<dbReference type="InterPro" id="IPR046739">
    <property type="entry name" value="DUF6789"/>
</dbReference>
<feature type="transmembrane region" description="Helical" evidence="1">
    <location>
        <begin position="50"/>
        <end position="70"/>
    </location>
</feature>
<gene>
    <name evidence="2" type="ORF">GCM10016272_11720</name>
</gene>
<evidence type="ECO:0008006" key="4">
    <source>
        <dbReference type="Google" id="ProtNLM"/>
    </source>
</evidence>
<dbReference type="RefSeq" id="WP_189583096.1">
    <property type="nucleotide sequence ID" value="NZ_BMZR01000002.1"/>
</dbReference>
<proteinExistence type="predicted"/>
<evidence type="ECO:0000313" key="2">
    <source>
        <dbReference type="EMBL" id="GHD30690.1"/>
    </source>
</evidence>
<feature type="transmembrane region" description="Helical" evidence="1">
    <location>
        <begin position="115"/>
        <end position="137"/>
    </location>
</feature>
<sequence>MNKYLAGIIAGFLATVVMSLLLMLKSVMGIMPDLDIIAMLSSMMNDSRTLAWIAHIMVGSIGYGIAMAILSGKDRSKNFTMIGLGIGTVGWLMMMVIIMPMMGNGLFGLAMPSGVMVPIATLVLHLIFGGVLGKAYAKLVSTH</sequence>
<keyword evidence="1" id="KW-1133">Transmembrane helix</keyword>
<dbReference type="Proteomes" id="UP000610203">
    <property type="component" value="Unassembled WGS sequence"/>
</dbReference>
<keyword evidence="1" id="KW-0812">Transmembrane</keyword>
<feature type="transmembrane region" description="Helical" evidence="1">
    <location>
        <begin position="7"/>
        <end position="30"/>
    </location>
</feature>